<dbReference type="PANTHER" id="PTHR45036:SF1">
    <property type="entry name" value="METHYLTRANSFERASE LIKE 7A"/>
    <property type="match status" value="1"/>
</dbReference>
<dbReference type="AlphaFoldDB" id="A0A9P1H252"/>
<keyword evidence="4" id="KW-1185">Reference proteome</keyword>
<dbReference type="SUPFAM" id="SSF53335">
    <property type="entry name" value="S-adenosyl-L-methionine-dependent methyltransferases"/>
    <property type="match status" value="1"/>
</dbReference>
<evidence type="ECO:0000313" key="4">
    <source>
        <dbReference type="Proteomes" id="UP000838763"/>
    </source>
</evidence>
<dbReference type="Gene3D" id="3.40.50.150">
    <property type="entry name" value="Vaccinia Virus protein VP39"/>
    <property type="match status" value="1"/>
</dbReference>
<keyword evidence="1" id="KW-0732">Signal</keyword>
<dbReference type="InterPro" id="IPR041698">
    <property type="entry name" value="Methyltransf_25"/>
</dbReference>
<dbReference type="PANTHER" id="PTHR45036">
    <property type="entry name" value="METHYLTRANSFERASE LIKE 7B"/>
    <property type="match status" value="1"/>
</dbReference>
<gene>
    <name evidence="3" type="ORF">PPNO1_LOCUS4994</name>
</gene>
<proteinExistence type="predicted"/>
<protein>
    <recommendedName>
        <fullName evidence="2">Methyltransferase domain-containing protein</fullName>
    </recommendedName>
</protein>
<reference evidence="3" key="1">
    <citation type="submission" date="2022-11" db="EMBL/GenBank/DDBJ databases">
        <authorList>
            <person name="Scott C."/>
            <person name="Bruce N."/>
        </authorList>
    </citation>
    <scope>NUCLEOTIDE SEQUENCE</scope>
</reference>
<dbReference type="OrthoDB" id="540004at2759"/>
<sequence length="239" mass="26290">MGISEVIASHIGPWLFMLLALWHLPGTIARAARTDGLLALFRLSALRDAWFFDFWSTVSRDIRAGGGEMVTALPAAHPSLSGTVLEIGAGTGLWSSLLAREIPGVERVFGVEPNPESLAVLRKRVAEAGLGDKYVVVPAGVEDRAGAAKSRGGGLRIFEGGGRWYVYEHVRADGVGWWIRLYQGFLNLFWPFCIGGCQLTRPTRDWLLEAGPWSDVDLDRRADEPWHQCLPHIMGTLTK</sequence>
<dbReference type="InterPro" id="IPR029063">
    <property type="entry name" value="SAM-dependent_MTases_sf"/>
</dbReference>
<organism evidence="3 4">
    <name type="scientific">Parascedosporium putredinis</name>
    <dbReference type="NCBI Taxonomy" id="1442378"/>
    <lineage>
        <taxon>Eukaryota</taxon>
        <taxon>Fungi</taxon>
        <taxon>Dikarya</taxon>
        <taxon>Ascomycota</taxon>
        <taxon>Pezizomycotina</taxon>
        <taxon>Sordariomycetes</taxon>
        <taxon>Hypocreomycetidae</taxon>
        <taxon>Microascales</taxon>
        <taxon>Microascaceae</taxon>
        <taxon>Parascedosporium</taxon>
    </lineage>
</organism>
<feature type="domain" description="Methyltransferase" evidence="2">
    <location>
        <begin position="84"/>
        <end position="133"/>
    </location>
</feature>
<dbReference type="InterPro" id="IPR052356">
    <property type="entry name" value="Thiol_S-MT"/>
</dbReference>
<accession>A0A9P1H252</accession>
<comment type="caution">
    <text evidence="3">The sequence shown here is derived from an EMBL/GenBank/DDBJ whole genome shotgun (WGS) entry which is preliminary data.</text>
</comment>
<dbReference type="CDD" id="cd02440">
    <property type="entry name" value="AdoMet_MTases"/>
    <property type="match status" value="1"/>
</dbReference>
<evidence type="ECO:0000313" key="3">
    <source>
        <dbReference type="EMBL" id="CAI4215282.1"/>
    </source>
</evidence>
<dbReference type="Pfam" id="PF13649">
    <property type="entry name" value="Methyltransf_25"/>
    <property type="match status" value="1"/>
</dbReference>
<feature type="signal peptide" evidence="1">
    <location>
        <begin position="1"/>
        <end position="29"/>
    </location>
</feature>
<dbReference type="Proteomes" id="UP000838763">
    <property type="component" value="Unassembled WGS sequence"/>
</dbReference>
<feature type="chain" id="PRO_5040294679" description="Methyltransferase domain-containing protein" evidence="1">
    <location>
        <begin position="30"/>
        <end position="239"/>
    </location>
</feature>
<evidence type="ECO:0000256" key="1">
    <source>
        <dbReference type="SAM" id="SignalP"/>
    </source>
</evidence>
<dbReference type="EMBL" id="CALLCH030000012">
    <property type="protein sequence ID" value="CAI4215282.1"/>
    <property type="molecule type" value="Genomic_DNA"/>
</dbReference>
<evidence type="ECO:0000259" key="2">
    <source>
        <dbReference type="Pfam" id="PF13649"/>
    </source>
</evidence>
<name>A0A9P1H252_9PEZI</name>